<dbReference type="AlphaFoldDB" id="A0A9X4MDE5"/>
<accession>A0A9X4MDE5</accession>
<name>A0A9X4MDE5_9CYAN</name>
<keyword evidence="1" id="KW-0472">Membrane</keyword>
<dbReference type="GO" id="GO:0016874">
    <property type="term" value="F:ligase activity"/>
    <property type="evidence" value="ECO:0007669"/>
    <property type="project" value="UniProtKB-KW"/>
</dbReference>
<feature type="transmembrane region" description="Helical" evidence="1">
    <location>
        <begin position="26"/>
        <end position="44"/>
    </location>
</feature>
<reference evidence="2" key="1">
    <citation type="submission" date="2019-05" db="EMBL/GenBank/DDBJ databases">
        <title>Whole genome sequencing of Pseudanabaena catenata USMAC16.</title>
        <authorList>
            <person name="Khan Z."/>
            <person name="Omar W.M."/>
            <person name="Convey P."/>
            <person name="Merican F."/>
            <person name="Najimudin N."/>
        </authorList>
    </citation>
    <scope>NUCLEOTIDE SEQUENCE</scope>
    <source>
        <strain evidence="2">USMAC16</strain>
    </source>
</reference>
<keyword evidence="1" id="KW-1133">Transmembrane helix</keyword>
<dbReference type="EMBL" id="VBTY01000275">
    <property type="protein sequence ID" value="MDG3497077.1"/>
    <property type="molecule type" value="Genomic_DNA"/>
</dbReference>
<feature type="transmembrane region" description="Helical" evidence="1">
    <location>
        <begin position="391"/>
        <end position="414"/>
    </location>
</feature>
<evidence type="ECO:0000256" key="1">
    <source>
        <dbReference type="SAM" id="Phobius"/>
    </source>
</evidence>
<protein>
    <submittedName>
        <fullName evidence="2">O-antigen ligase domain-containing protein</fullName>
    </submittedName>
</protein>
<sequence>MSDRPSFSSPLLNPSQDFSSKNTSEAWLAVIIFSLTTILLISIGSVGSKILNIAFPFGSLVVGWFLYFRYPNFYIGFMWSCMFITPLVRRLSDFRAGAFTDSNPILLAPTLIILISFHTMYFNLPKAREQGTAPFALALASVVYAYLIGVLNPATSFIKASLAFSGWITPIIFGYHLFVNWQRYPEYSQTIKRVFLWGCLILGLYGIYQYVVAPEWDRLWLVGSKMDSSAGKPEPFGMRVWSTLNSPGPFADMITSSLLVVFSCKGGLVVPAAGAGILSLLLSAVRTGWLGWFGGLILFSSSLKPKQQLRLVLTVVVLLVCIIPLSTMEPFAGTIATRFSTLGDLQNDTSASIRQNIYKDFFENGIFNFMGDGIGVNDTVDAGILSLILDLGWIGALPYTGSILLCAITLFKNLGKYRNDLFITTCCSVLVKSFAFFLATRVTAGIHGLLIWSFIGIGLAGQRYWNHQQSLQFNELLKGKEI</sequence>
<evidence type="ECO:0000313" key="2">
    <source>
        <dbReference type="EMBL" id="MDG3497077.1"/>
    </source>
</evidence>
<dbReference type="Proteomes" id="UP001152872">
    <property type="component" value="Unassembled WGS sequence"/>
</dbReference>
<evidence type="ECO:0000313" key="3">
    <source>
        <dbReference type="Proteomes" id="UP001152872"/>
    </source>
</evidence>
<feature type="transmembrane region" description="Helical" evidence="1">
    <location>
        <begin position="50"/>
        <end position="68"/>
    </location>
</feature>
<keyword evidence="2" id="KW-0436">Ligase</keyword>
<feature type="transmembrane region" description="Helical" evidence="1">
    <location>
        <begin position="104"/>
        <end position="124"/>
    </location>
</feature>
<keyword evidence="3" id="KW-1185">Reference proteome</keyword>
<feature type="transmembrane region" description="Helical" evidence="1">
    <location>
        <begin position="131"/>
        <end position="151"/>
    </location>
</feature>
<proteinExistence type="predicted"/>
<feature type="transmembrane region" description="Helical" evidence="1">
    <location>
        <begin position="311"/>
        <end position="328"/>
    </location>
</feature>
<feature type="transmembrane region" description="Helical" evidence="1">
    <location>
        <begin position="157"/>
        <end position="178"/>
    </location>
</feature>
<feature type="transmembrane region" description="Helical" evidence="1">
    <location>
        <begin position="277"/>
        <end position="299"/>
    </location>
</feature>
<comment type="caution">
    <text evidence="2">The sequence shown here is derived from an EMBL/GenBank/DDBJ whole genome shotgun (WGS) entry which is preliminary data.</text>
</comment>
<organism evidence="2 3">
    <name type="scientific">Pseudanabaena catenata USMAC16</name>
    <dbReference type="NCBI Taxonomy" id="1855837"/>
    <lineage>
        <taxon>Bacteria</taxon>
        <taxon>Bacillati</taxon>
        <taxon>Cyanobacteriota</taxon>
        <taxon>Cyanophyceae</taxon>
        <taxon>Pseudanabaenales</taxon>
        <taxon>Pseudanabaenaceae</taxon>
        <taxon>Pseudanabaena</taxon>
    </lineage>
</organism>
<dbReference type="RefSeq" id="WP_009629281.1">
    <property type="nucleotide sequence ID" value="NZ_VBTY01000275.1"/>
</dbReference>
<keyword evidence="1" id="KW-0812">Transmembrane</keyword>
<feature type="transmembrane region" description="Helical" evidence="1">
    <location>
        <begin position="445"/>
        <end position="465"/>
    </location>
</feature>
<gene>
    <name evidence="2" type="ORF">FEV09_21285</name>
</gene>
<feature type="transmembrane region" description="Helical" evidence="1">
    <location>
        <begin position="190"/>
        <end position="211"/>
    </location>
</feature>